<evidence type="ECO:0000256" key="1">
    <source>
        <dbReference type="SAM" id="SignalP"/>
    </source>
</evidence>
<accession>A0A9P4MH33</accession>
<proteinExistence type="predicted"/>
<reference evidence="2" key="1">
    <citation type="journal article" date="2020" name="Stud. Mycol.">
        <title>101 Dothideomycetes genomes: a test case for predicting lifestyles and emergence of pathogens.</title>
        <authorList>
            <person name="Haridas S."/>
            <person name="Albert R."/>
            <person name="Binder M."/>
            <person name="Bloem J."/>
            <person name="Labutti K."/>
            <person name="Salamov A."/>
            <person name="Andreopoulos B."/>
            <person name="Baker S."/>
            <person name="Barry K."/>
            <person name="Bills G."/>
            <person name="Bluhm B."/>
            <person name="Cannon C."/>
            <person name="Castanera R."/>
            <person name="Culley D."/>
            <person name="Daum C."/>
            <person name="Ezra D."/>
            <person name="Gonzalez J."/>
            <person name="Henrissat B."/>
            <person name="Kuo A."/>
            <person name="Liang C."/>
            <person name="Lipzen A."/>
            <person name="Lutzoni F."/>
            <person name="Magnuson J."/>
            <person name="Mondo S."/>
            <person name="Nolan M."/>
            <person name="Ohm R."/>
            <person name="Pangilinan J."/>
            <person name="Park H.-J."/>
            <person name="Ramirez L."/>
            <person name="Alfaro M."/>
            <person name="Sun H."/>
            <person name="Tritt A."/>
            <person name="Yoshinaga Y."/>
            <person name="Zwiers L.-H."/>
            <person name="Turgeon B."/>
            <person name="Goodwin S."/>
            <person name="Spatafora J."/>
            <person name="Crous P."/>
            <person name="Grigoriev I."/>
        </authorList>
    </citation>
    <scope>NUCLEOTIDE SEQUENCE</scope>
    <source>
        <strain evidence="2">CBS 260.36</strain>
    </source>
</reference>
<comment type="caution">
    <text evidence="2">The sequence shown here is derived from an EMBL/GenBank/DDBJ whole genome shotgun (WGS) entry which is preliminary data.</text>
</comment>
<evidence type="ECO:0000313" key="2">
    <source>
        <dbReference type="EMBL" id="KAF2149594.1"/>
    </source>
</evidence>
<feature type="signal peptide" evidence="1">
    <location>
        <begin position="1"/>
        <end position="21"/>
    </location>
</feature>
<dbReference type="EMBL" id="ML996091">
    <property type="protein sequence ID" value="KAF2149594.1"/>
    <property type="molecule type" value="Genomic_DNA"/>
</dbReference>
<gene>
    <name evidence="2" type="ORF">K461DRAFT_49057</name>
</gene>
<dbReference type="OrthoDB" id="4876535at2759"/>
<evidence type="ECO:0008006" key="4">
    <source>
        <dbReference type="Google" id="ProtNLM"/>
    </source>
</evidence>
<evidence type="ECO:0000313" key="3">
    <source>
        <dbReference type="Proteomes" id="UP000799439"/>
    </source>
</evidence>
<dbReference type="AlphaFoldDB" id="A0A9P4MH33"/>
<organism evidence="2 3">
    <name type="scientific">Myriangium duriaei CBS 260.36</name>
    <dbReference type="NCBI Taxonomy" id="1168546"/>
    <lineage>
        <taxon>Eukaryota</taxon>
        <taxon>Fungi</taxon>
        <taxon>Dikarya</taxon>
        <taxon>Ascomycota</taxon>
        <taxon>Pezizomycotina</taxon>
        <taxon>Dothideomycetes</taxon>
        <taxon>Dothideomycetidae</taxon>
        <taxon>Myriangiales</taxon>
        <taxon>Myriangiaceae</taxon>
        <taxon>Myriangium</taxon>
    </lineage>
</organism>
<sequence>MKSLISTTLAAILLPSTLTLAQTRTSSCPYNYPVDLNTTKSAEGLTFNVISNNPLTNNRVLQLRPNPYSTGAGNFSFVGIDAHSPVLLANFNSGKWVSQARNLENQIYDLGPTGYLNLRTTVNGTSQYTVGFADATVYPAAADEGWKLEAPNFTGTYGLYHAEGDGVANGFILCDASQGNADVNVKGFYQLFYYVYSETPAELKGCEFIGVRTTVAPDIENGACSIG</sequence>
<dbReference type="Proteomes" id="UP000799439">
    <property type="component" value="Unassembled WGS sequence"/>
</dbReference>
<name>A0A9P4MH33_9PEZI</name>
<protein>
    <recommendedName>
        <fullName evidence="4">Ubiquitin 3 binding protein But2 C-terminal domain-containing protein</fullName>
    </recommendedName>
</protein>
<keyword evidence="1" id="KW-0732">Signal</keyword>
<keyword evidence="3" id="KW-1185">Reference proteome</keyword>
<feature type="chain" id="PRO_5040341221" description="Ubiquitin 3 binding protein But2 C-terminal domain-containing protein" evidence="1">
    <location>
        <begin position="22"/>
        <end position="227"/>
    </location>
</feature>